<sequence>MQIDPILWSQSATNVQRMHTGSGEAVSGFSDVLSQLLTEEPTTVPQGRTISALPPGVTWEDGLLWQQLGPVSETYADIGTQDYSIEDTGSTVKTSFEDLIAAAGERYGVPVSLIKAVIDAESSFNPDAVSSAGAKGLMQLMDGTARGLGVSNPFDPAQNIEGGTKYLANLLQRFGGELAMVLAAYNAGPTRIAGLGVSSDEELMSMLHVLPKETQAYIGKVMNARTKYMA</sequence>
<dbReference type="InterPro" id="IPR000189">
    <property type="entry name" value="Transglyc_AS"/>
</dbReference>
<dbReference type="EMBL" id="AGIP01000004">
    <property type="protein sequence ID" value="EHB65119.1"/>
    <property type="molecule type" value="Genomic_DNA"/>
</dbReference>
<reference evidence="3 4" key="1">
    <citation type="submission" date="2011-09" db="EMBL/GenBank/DDBJ databases">
        <title>The draft genome of Paenibacillus lactis 154.</title>
        <authorList>
            <consortium name="US DOE Joint Genome Institute (JGI-PGF)"/>
            <person name="Lucas S."/>
            <person name="Han J."/>
            <person name="Lapidus A."/>
            <person name="Cheng J.-F."/>
            <person name="Goodwin L."/>
            <person name="Pitluck S."/>
            <person name="Peters L."/>
            <person name="Land M.L."/>
            <person name="Hauser L."/>
            <person name="Siebers A."/>
            <person name="Thelen M."/>
            <person name="Hugenholtz P."/>
            <person name="Allgaier M."/>
            <person name="Woyke T.J."/>
        </authorList>
    </citation>
    <scope>NUCLEOTIDE SEQUENCE [LARGE SCALE GENOMIC DNA]</scope>
    <source>
        <strain evidence="3 4">154</strain>
    </source>
</reference>
<dbReference type="CDD" id="cd00254">
    <property type="entry name" value="LT-like"/>
    <property type="match status" value="1"/>
</dbReference>
<proteinExistence type="inferred from homology"/>
<dbReference type="STRING" id="743719.PaelaDRAFT_2261"/>
<dbReference type="InterPro" id="IPR008258">
    <property type="entry name" value="Transglycosylase_SLT_dom_1"/>
</dbReference>
<organism evidence="3 4">
    <name type="scientific">Paenibacillus lactis 154</name>
    <dbReference type="NCBI Taxonomy" id="743719"/>
    <lineage>
        <taxon>Bacteria</taxon>
        <taxon>Bacillati</taxon>
        <taxon>Bacillota</taxon>
        <taxon>Bacilli</taxon>
        <taxon>Bacillales</taxon>
        <taxon>Paenibacillaceae</taxon>
        <taxon>Paenibacillus</taxon>
    </lineage>
</organism>
<dbReference type="GO" id="GO:0000270">
    <property type="term" value="P:peptidoglycan metabolic process"/>
    <property type="evidence" value="ECO:0007669"/>
    <property type="project" value="InterPro"/>
</dbReference>
<dbReference type="SUPFAM" id="SSF53955">
    <property type="entry name" value="Lysozyme-like"/>
    <property type="match status" value="1"/>
</dbReference>
<dbReference type="PANTHER" id="PTHR37423:SF2">
    <property type="entry name" value="MEMBRANE-BOUND LYTIC MUREIN TRANSGLYCOSYLASE C"/>
    <property type="match status" value="1"/>
</dbReference>
<dbReference type="GO" id="GO:0016020">
    <property type="term" value="C:membrane"/>
    <property type="evidence" value="ECO:0007669"/>
    <property type="project" value="InterPro"/>
</dbReference>
<evidence type="ECO:0000313" key="3">
    <source>
        <dbReference type="EMBL" id="EHB65119.1"/>
    </source>
</evidence>
<feature type="domain" description="Transglycosylase SLT" evidence="2">
    <location>
        <begin position="99"/>
        <end position="192"/>
    </location>
</feature>
<name>G4HE50_9BACL</name>
<dbReference type="InterPro" id="IPR023346">
    <property type="entry name" value="Lysozyme-like_dom_sf"/>
</dbReference>
<evidence type="ECO:0000313" key="4">
    <source>
        <dbReference type="Proteomes" id="UP000003891"/>
    </source>
</evidence>
<dbReference type="GO" id="GO:0008933">
    <property type="term" value="F:peptidoglycan lytic transglycosylase activity"/>
    <property type="evidence" value="ECO:0007669"/>
    <property type="project" value="InterPro"/>
</dbReference>
<dbReference type="RefSeq" id="WP_007129433.1">
    <property type="nucleotide sequence ID" value="NZ_AGIP01000004.1"/>
</dbReference>
<evidence type="ECO:0000256" key="1">
    <source>
        <dbReference type="ARBA" id="ARBA00007734"/>
    </source>
</evidence>
<dbReference type="Gene3D" id="1.10.530.10">
    <property type="match status" value="1"/>
</dbReference>
<dbReference type="PANTHER" id="PTHR37423">
    <property type="entry name" value="SOLUBLE LYTIC MUREIN TRANSGLYCOSYLASE-RELATED"/>
    <property type="match status" value="1"/>
</dbReference>
<comment type="similarity">
    <text evidence="1">Belongs to the transglycosylase Slt family.</text>
</comment>
<dbReference type="Pfam" id="PF01464">
    <property type="entry name" value="SLT"/>
    <property type="match status" value="1"/>
</dbReference>
<gene>
    <name evidence="3" type="ORF">PaelaDRAFT_2261</name>
</gene>
<dbReference type="PATRIC" id="fig|743719.3.peg.2288"/>
<protein>
    <submittedName>
        <fullName evidence="3">Lytic transglycosylase catalytic</fullName>
    </submittedName>
</protein>
<dbReference type="PROSITE" id="PS00922">
    <property type="entry name" value="TRANSGLYCOSYLASE"/>
    <property type="match status" value="1"/>
</dbReference>
<dbReference type="OrthoDB" id="9815002at2"/>
<evidence type="ECO:0000259" key="2">
    <source>
        <dbReference type="Pfam" id="PF01464"/>
    </source>
</evidence>
<dbReference type="AlphaFoldDB" id="G4HE50"/>
<dbReference type="Proteomes" id="UP000003891">
    <property type="component" value="Unassembled WGS sequence"/>
</dbReference>
<accession>G4HE50</accession>
<dbReference type="eggNOG" id="COG0741">
    <property type="taxonomic scope" value="Bacteria"/>
</dbReference>